<evidence type="ECO:0000313" key="8">
    <source>
        <dbReference type="Proteomes" id="UP000309594"/>
    </source>
</evidence>
<dbReference type="AlphaFoldDB" id="A0A4U1GLN5"/>
<protein>
    <recommendedName>
        <fullName evidence="6">Methylamine utilisation protein MauE domain-containing protein</fullName>
    </recommendedName>
</protein>
<evidence type="ECO:0000256" key="2">
    <source>
        <dbReference type="ARBA" id="ARBA00022692"/>
    </source>
</evidence>
<keyword evidence="2 5" id="KW-0812">Transmembrane</keyword>
<dbReference type="GO" id="GO:0016020">
    <property type="term" value="C:membrane"/>
    <property type="evidence" value="ECO:0007669"/>
    <property type="project" value="UniProtKB-SubCell"/>
</dbReference>
<dbReference type="EMBL" id="SWDX01000003">
    <property type="protein sequence ID" value="TKC62512.1"/>
    <property type="molecule type" value="Genomic_DNA"/>
</dbReference>
<evidence type="ECO:0000313" key="7">
    <source>
        <dbReference type="EMBL" id="TKC62512.1"/>
    </source>
</evidence>
<evidence type="ECO:0000256" key="5">
    <source>
        <dbReference type="SAM" id="Phobius"/>
    </source>
</evidence>
<feature type="transmembrane region" description="Helical" evidence="5">
    <location>
        <begin position="95"/>
        <end position="117"/>
    </location>
</feature>
<evidence type="ECO:0000256" key="3">
    <source>
        <dbReference type="ARBA" id="ARBA00022989"/>
    </source>
</evidence>
<evidence type="ECO:0000256" key="4">
    <source>
        <dbReference type="ARBA" id="ARBA00023136"/>
    </source>
</evidence>
<evidence type="ECO:0000259" key="6">
    <source>
        <dbReference type="Pfam" id="PF07291"/>
    </source>
</evidence>
<feature type="transmembrane region" description="Helical" evidence="5">
    <location>
        <begin position="137"/>
        <end position="157"/>
    </location>
</feature>
<evidence type="ECO:0000256" key="1">
    <source>
        <dbReference type="ARBA" id="ARBA00004141"/>
    </source>
</evidence>
<feature type="transmembrane region" description="Helical" evidence="5">
    <location>
        <begin position="27"/>
        <end position="44"/>
    </location>
</feature>
<proteinExistence type="predicted"/>
<comment type="caution">
    <text evidence="7">The sequence shown here is derived from an EMBL/GenBank/DDBJ whole genome shotgun (WGS) entry which is preliminary data.</text>
</comment>
<feature type="transmembrane region" description="Helical" evidence="5">
    <location>
        <begin position="64"/>
        <end position="88"/>
    </location>
</feature>
<dbReference type="Proteomes" id="UP000309594">
    <property type="component" value="Unassembled WGS sequence"/>
</dbReference>
<feature type="domain" description="Methylamine utilisation protein MauE" evidence="6">
    <location>
        <begin position="26"/>
        <end position="152"/>
    </location>
</feature>
<reference evidence="7 8" key="1">
    <citation type="submission" date="2019-04" db="EMBL/GenBank/DDBJ databases">
        <title>Pedobacter sp. RP-1-16 sp. nov., isolated from Arctic soil.</title>
        <authorList>
            <person name="Dahal R.H."/>
            <person name="Kim D.-U."/>
        </authorList>
    </citation>
    <scope>NUCLEOTIDE SEQUENCE [LARGE SCALE GENOMIC DNA]</scope>
    <source>
        <strain evidence="7 8">RP-1-16</strain>
    </source>
</reference>
<dbReference type="InterPro" id="IPR009908">
    <property type="entry name" value="Methylamine_util_MauE"/>
</dbReference>
<organism evidence="7 8">
    <name type="scientific">Pedobacter hiemivivus</name>
    <dbReference type="NCBI Taxonomy" id="2530454"/>
    <lineage>
        <taxon>Bacteria</taxon>
        <taxon>Pseudomonadati</taxon>
        <taxon>Bacteroidota</taxon>
        <taxon>Sphingobacteriia</taxon>
        <taxon>Sphingobacteriales</taxon>
        <taxon>Sphingobacteriaceae</taxon>
        <taxon>Pedobacter</taxon>
    </lineage>
</organism>
<sequence>MTKIIKMETTMNNQRSRVLFSDKTKQIIVEVICYLFVLLWIYAATNKILDFEKFKVQIGQSPILTDYALIVPYLIPSIEIIIAVLVLIKRTLLIGLYASFGLMLMFTIYIFIILNFAEKIPCSCGGILEKMGWTEHLIFNIGFVVLSLIAIIFQTQFNEKKAK</sequence>
<accession>A0A4U1GLN5</accession>
<dbReference type="GO" id="GO:0030416">
    <property type="term" value="P:methylamine metabolic process"/>
    <property type="evidence" value="ECO:0007669"/>
    <property type="project" value="InterPro"/>
</dbReference>
<keyword evidence="3 5" id="KW-1133">Transmembrane helix</keyword>
<dbReference type="Pfam" id="PF07291">
    <property type="entry name" value="MauE"/>
    <property type="match status" value="1"/>
</dbReference>
<name>A0A4U1GLN5_9SPHI</name>
<keyword evidence="4 5" id="KW-0472">Membrane</keyword>
<gene>
    <name evidence="7" type="ORF">FBD94_09875</name>
</gene>
<comment type="subcellular location">
    <subcellularLocation>
        <location evidence="1">Membrane</location>
        <topology evidence="1">Multi-pass membrane protein</topology>
    </subcellularLocation>
</comment>